<dbReference type="OrthoDB" id="2079357at2"/>
<gene>
    <name evidence="4" type="ORF">SAMN05444921_108219</name>
</gene>
<proteinExistence type="inferred from homology"/>
<protein>
    <submittedName>
        <fullName evidence="4">Tellurite resistance protein TerA</fullName>
    </submittedName>
</protein>
<evidence type="ECO:0000313" key="5">
    <source>
        <dbReference type="Proteomes" id="UP000199063"/>
    </source>
</evidence>
<dbReference type="PANTHER" id="PTHR32097">
    <property type="entry name" value="CAMP-BINDING PROTEIN 1-RELATED"/>
    <property type="match status" value="1"/>
</dbReference>
<feature type="region of interest" description="Disordered" evidence="2">
    <location>
        <begin position="179"/>
        <end position="232"/>
    </location>
</feature>
<dbReference type="Gene3D" id="2.60.60.30">
    <property type="entry name" value="sav2460 like domains"/>
    <property type="match status" value="2"/>
</dbReference>
<feature type="domain" description="TerD" evidence="3">
    <location>
        <begin position="5"/>
        <end position="174"/>
    </location>
</feature>
<keyword evidence="5" id="KW-1185">Reference proteome</keyword>
<dbReference type="STRING" id="1196353.SAMN05444921_108219"/>
<dbReference type="InterPro" id="IPR051324">
    <property type="entry name" value="Stress/Tellurium_Resist"/>
</dbReference>
<dbReference type="EMBL" id="FNHI01000008">
    <property type="protein sequence ID" value="SDM45843.1"/>
    <property type="molecule type" value="Genomic_DNA"/>
</dbReference>
<reference evidence="5" key="1">
    <citation type="submission" date="2016-10" db="EMBL/GenBank/DDBJ databases">
        <authorList>
            <person name="Varghese N."/>
            <person name="Submissions S."/>
        </authorList>
    </citation>
    <scope>NUCLEOTIDE SEQUENCE [LARGE SCALE GENOMIC DNA]</scope>
    <source>
        <strain evidence="5">CGMCC 4.7042</strain>
    </source>
</reference>
<dbReference type="PIRSF" id="PIRSF037118">
    <property type="entry name" value="Tellurite_resistance_TerA"/>
    <property type="match status" value="1"/>
</dbReference>
<dbReference type="Pfam" id="PF02342">
    <property type="entry name" value="TerD"/>
    <property type="match status" value="1"/>
</dbReference>
<dbReference type="RefSeq" id="WP_093654661.1">
    <property type="nucleotide sequence ID" value="NZ_FNHI01000008.1"/>
</dbReference>
<evidence type="ECO:0000259" key="3">
    <source>
        <dbReference type="Pfam" id="PF02342"/>
    </source>
</evidence>
<comment type="similarity">
    <text evidence="1">Belongs to the CAPAB/TerDEXZ family.</text>
</comment>
<dbReference type="Proteomes" id="UP000199063">
    <property type="component" value="Unassembled WGS sequence"/>
</dbReference>
<evidence type="ECO:0000256" key="1">
    <source>
        <dbReference type="ARBA" id="ARBA00008775"/>
    </source>
</evidence>
<dbReference type="InterPro" id="IPR003325">
    <property type="entry name" value="TerD"/>
</dbReference>
<accession>A0A1G9TDT4</accession>
<name>A0A1G9TDT4_9ACTN</name>
<feature type="compositionally biased region" description="Low complexity" evidence="2">
    <location>
        <begin position="205"/>
        <end position="218"/>
    </location>
</feature>
<dbReference type="GeneID" id="40830195"/>
<sequence>MGARMSMLKGANVPVAALSVQIELGWSSGTGVPDVDASALLLDSGSGKVRSDADFVFYNQPAHASGAVRHEGKHAAGGATTDRLAVDLGRVEPAVERIVLAASADGGSFGQVPGLYVRVLDAAAGTEIARYESQDATVETAFILGELYRRQGAWKFRAVGQGYDSGLEGLATDFGISVDEPQQAAPPAPPAAPRPTAPAAPPTPMATAHTPAPTAPVAAPAPVPPPAPPTAPVRLTKVTLTKESPTVSLSKQGGTSGALRVNLNWEVRKQFKGWGAKLGRAVAMHSDLDLDLCALFELTDGRKGVVQALGNAFGALNQPPYIHLDGDDRTGAVTTGENLTVNLDHRDKLRRVVIFVTIYEGARSFADLHATVTLQPQHGAPVEFSLDECTVPSTVCALALITNQGGDLVVQREARYLVPERGVSPQRTIDYAYGWGMNWTPGRK</sequence>
<dbReference type="PANTHER" id="PTHR32097:SF4">
    <property type="entry name" value="GENERAL STRESS PROTEIN 16U"/>
    <property type="match status" value="1"/>
</dbReference>
<dbReference type="InterPro" id="IPR017115">
    <property type="entry name" value="Tellurite_resistance_TerA"/>
</dbReference>
<evidence type="ECO:0000256" key="2">
    <source>
        <dbReference type="SAM" id="MobiDB-lite"/>
    </source>
</evidence>
<feature type="compositionally biased region" description="Pro residues" evidence="2">
    <location>
        <begin position="184"/>
        <end position="204"/>
    </location>
</feature>
<feature type="compositionally biased region" description="Pro residues" evidence="2">
    <location>
        <begin position="219"/>
        <end position="231"/>
    </location>
</feature>
<dbReference type="CDD" id="cd06974">
    <property type="entry name" value="TerD_like"/>
    <property type="match status" value="2"/>
</dbReference>
<dbReference type="AlphaFoldDB" id="A0A1G9TDT4"/>
<evidence type="ECO:0000313" key="4">
    <source>
        <dbReference type="EMBL" id="SDM45843.1"/>
    </source>
</evidence>
<organism evidence="4 5">
    <name type="scientific">Streptomyces wuyuanensis</name>
    <dbReference type="NCBI Taxonomy" id="1196353"/>
    <lineage>
        <taxon>Bacteria</taxon>
        <taxon>Bacillati</taxon>
        <taxon>Actinomycetota</taxon>
        <taxon>Actinomycetes</taxon>
        <taxon>Kitasatosporales</taxon>
        <taxon>Streptomycetaceae</taxon>
        <taxon>Streptomyces</taxon>
    </lineage>
</organism>